<evidence type="ECO:0000256" key="1">
    <source>
        <dbReference type="ARBA" id="ARBA00022801"/>
    </source>
</evidence>
<evidence type="ECO:0000313" key="4">
    <source>
        <dbReference type="EMBL" id="KAK3262604.1"/>
    </source>
</evidence>
<dbReference type="InterPro" id="IPR000383">
    <property type="entry name" value="Xaa-Pro-like_dom"/>
</dbReference>
<reference evidence="4 5" key="1">
    <citation type="journal article" date="2015" name="Genome Biol. Evol.">
        <title>Comparative Genomics of a Bacterivorous Green Alga Reveals Evolutionary Causalities and Consequences of Phago-Mixotrophic Mode of Nutrition.</title>
        <authorList>
            <person name="Burns J.A."/>
            <person name="Paasch A."/>
            <person name="Narechania A."/>
            <person name="Kim E."/>
        </authorList>
    </citation>
    <scope>NUCLEOTIDE SEQUENCE [LARGE SCALE GENOMIC DNA]</scope>
    <source>
        <strain evidence="4 5">PLY_AMNH</strain>
    </source>
</reference>
<dbReference type="InterPro" id="IPR050261">
    <property type="entry name" value="FrsA_esterase"/>
</dbReference>
<dbReference type="SUPFAM" id="SSF49785">
    <property type="entry name" value="Galactose-binding domain-like"/>
    <property type="match status" value="1"/>
</dbReference>
<dbReference type="Pfam" id="PF08530">
    <property type="entry name" value="PepX_C"/>
    <property type="match status" value="1"/>
</dbReference>
<dbReference type="PANTHER" id="PTHR22946:SF9">
    <property type="entry name" value="POLYKETIDE TRANSFERASE AF380"/>
    <property type="match status" value="1"/>
</dbReference>
<dbReference type="InterPro" id="IPR008979">
    <property type="entry name" value="Galactose-bd-like_sf"/>
</dbReference>
<dbReference type="AlphaFoldDB" id="A0AAE0FMP3"/>
<dbReference type="InterPro" id="IPR013736">
    <property type="entry name" value="Xaa-Pro_dipept_C"/>
</dbReference>
<proteinExistence type="predicted"/>
<dbReference type="Gene3D" id="3.40.50.1820">
    <property type="entry name" value="alpha/beta hydrolase"/>
    <property type="match status" value="1"/>
</dbReference>
<sequence length="639" mass="69398">MNFSALMCKVLDSHASCEEAVFGGGLGDELKAILDAILVGDAALAKSFTIASFRDRHPEDVGLYSVTPLSIPSDGADLAALRFQPAKLASPPMAIIFVGSWASKRYMYMAQAAAFARKGYAVLCYSPRGIGNSTGVNDVAGPEDMADFTRAVNLLTPRHPHLRVAAVGISYGSAIALRAAAVDARVSAVVALSAMANLTDAFFGQRTPRLGALSILYQMATIRHDQPPSILLHAIDNLTCVGHNGTNEPAVTIESVGQNSLPWLRERSPSSHLSALNRHRVPVFVAHGLEDYLLHPNQIIEYALGLEGPKYVHLLPGWHTTPSLRGLYPNLHTKHVDHDDVLWSDVQHFIDRHLRGNLSNLSSAESRVLPGFKYHQMNADGTSLARTQPELASSCSRAFRLPLAVWDPSASATSLPSGCDLLAGQCSLAPRFPSSRQLLHSFNDTIPDVQGRYTPMIRSGQQCAARTKPMIDIIGDMLGLLIDSNQTTQRVSPMELNFADLSEGDCLVLMSGRLEETVELCGIPSVVFEVMASSRNQFQLVVYLYDVEASGSRGTLITHGAWTSKPGLRGNGEHHLVEMKLNFASYTLQKDQRVAMVIDSTDPYYMPPPAEPYWFGLSSKCANSSSVCWLQLCTADVST</sequence>
<feature type="domain" description="Xaa-Pro dipeptidyl-peptidase-like" evidence="2">
    <location>
        <begin position="75"/>
        <end position="320"/>
    </location>
</feature>
<gene>
    <name evidence="4" type="ORF">CYMTET_28550</name>
</gene>
<dbReference type="Gene3D" id="2.60.120.260">
    <property type="entry name" value="Galactose-binding domain-like"/>
    <property type="match status" value="1"/>
</dbReference>
<dbReference type="Proteomes" id="UP001190700">
    <property type="component" value="Unassembled WGS sequence"/>
</dbReference>
<name>A0AAE0FMP3_9CHLO</name>
<organism evidence="4 5">
    <name type="scientific">Cymbomonas tetramitiformis</name>
    <dbReference type="NCBI Taxonomy" id="36881"/>
    <lineage>
        <taxon>Eukaryota</taxon>
        <taxon>Viridiplantae</taxon>
        <taxon>Chlorophyta</taxon>
        <taxon>Pyramimonadophyceae</taxon>
        <taxon>Pyramimonadales</taxon>
        <taxon>Pyramimonadaceae</taxon>
        <taxon>Cymbomonas</taxon>
    </lineage>
</organism>
<dbReference type="InterPro" id="IPR029058">
    <property type="entry name" value="AB_hydrolase_fold"/>
</dbReference>
<evidence type="ECO:0000259" key="3">
    <source>
        <dbReference type="Pfam" id="PF08530"/>
    </source>
</evidence>
<dbReference type="SUPFAM" id="SSF53474">
    <property type="entry name" value="alpha/beta-Hydrolases"/>
    <property type="match status" value="1"/>
</dbReference>
<evidence type="ECO:0000313" key="5">
    <source>
        <dbReference type="Proteomes" id="UP001190700"/>
    </source>
</evidence>
<keyword evidence="1" id="KW-0378">Hydrolase</keyword>
<dbReference type="GO" id="GO:0016788">
    <property type="term" value="F:hydrolase activity, acting on ester bonds"/>
    <property type="evidence" value="ECO:0007669"/>
    <property type="project" value="UniProtKB-ARBA"/>
</dbReference>
<comment type="caution">
    <text evidence="4">The sequence shown here is derived from an EMBL/GenBank/DDBJ whole genome shotgun (WGS) entry which is preliminary data.</text>
</comment>
<dbReference type="Pfam" id="PF02129">
    <property type="entry name" value="Peptidase_S15"/>
    <property type="match status" value="1"/>
</dbReference>
<dbReference type="PANTHER" id="PTHR22946">
    <property type="entry name" value="DIENELACTONE HYDROLASE DOMAIN-CONTAINING PROTEIN-RELATED"/>
    <property type="match status" value="1"/>
</dbReference>
<dbReference type="GO" id="GO:0008239">
    <property type="term" value="F:dipeptidyl-peptidase activity"/>
    <property type="evidence" value="ECO:0007669"/>
    <property type="project" value="InterPro"/>
</dbReference>
<protein>
    <recommendedName>
        <fullName evidence="6">Xaa-Pro dipeptidyl-peptidase C-terminal domain-containing protein</fullName>
    </recommendedName>
</protein>
<dbReference type="EMBL" id="LGRX02016076">
    <property type="protein sequence ID" value="KAK3262604.1"/>
    <property type="molecule type" value="Genomic_DNA"/>
</dbReference>
<feature type="domain" description="Xaa-Pro dipeptidyl-peptidase C-terminal" evidence="3">
    <location>
        <begin position="501"/>
        <end position="612"/>
    </location>
</feature>
<keyword evidence="5" id="KW-1185">Reference proteome</keyword>
<evidence type="ECO:0008006" key="6">
    <source>
        <dbReference type="Google" id="ProtNLM"/>
    </source>
</evidence>
<evidence type="ECO:0000259" key="2">
    <source>
        <dbReference type="Pfam" id="PF02129"/>
    </source>
</evidence>
<accession>A0AAE0FMP3</accession>